<accession>A0A372G8M0</accession>
<name>A0A372G8M0_9ACTN</name>
<dbReference type="GO" id="GO:0003676">
    <property type="term" value="F:nucleic acid binding"/>
    <property type="evidence" value="ECO:0007669"/>
    <property type="project" value="InterPro"/>
</dbReference>
<feature type="domain" description="Helicase ATP-binding" evidence="1">
    <location>
        <begin position="45"/>
        <end position="306"/>
    </location>
</feature>
<reference evidence="2 3" key="1">
    <citation type="submission" date="2018-08" db="EMBL/GenBank/DDBJ databases">
        <title>Actinomadura spongicola sp. nov., isolated from marine sponge Leucetta chagosensis.</title>
        <authorList>
            <person name="Li L."/>
            <person name="Lin H.W."/>
        </authorList>
    </citation>
    <scope>NUCLEOTIDE SEQUENCE [LARGE SCALE GENOMIC DNA]</scope>
    <source>
        <strain evidence="2 3">LHW52907</strain>
    </source>
</reference>
<keyword evidence="2" id="KW-0347">Helicase</keyword>
<dbReference type="Gene3D" id="3.40.50.300">
    <property type="entry name" value="P-loop containing nucleotide triphosphate hydrolases"/>
    <property type="match status" value="2"/>
</dbReference>
<dbReference type="InterPro" id="IPR027417">
    <property type="entry name" value="P-loop_NTPase"/>
</dbReference>
<dbReference type="SMART" id="SM00487">
    <property type="entry name" value="DEXDc"/>
    <property type="match status" value="1"/>
</dbReference>
<dbReference type="GO" id="GO:0005524">
    <property type="term" value="F:ATP binding"/>
    <property type="evidence" value="ECO:0007669"/>
    <property type="project" value="InterPro"/>
</dbReference>
<evidence type="ECO:0000313" key="2">
    <source>
        <dbReference type="EMBL" id="RFS81423.1"/>
    </source>
</evidence>
<dbReference type="Proteomes" id="UP000262882">
    <property type="component" value="Unassembled WGS sequence"/>
</dbReference>
<dbReference type="AlphaFoldDB" id="A0A372G8M0"/>
<comment type="caution">
    <text evidence="2">The sequence shown here is derived from an EMBL/GenBank/DDBJ whole genome shotgun (WGS) entry which is preliminary data.</text>
</comment>
<keyword evidence="2" id="KW-0067">ATP-binding</keyword>
<organism evidence="2 3">
    <name type="scientific">Actinomadura spongiicola</name>
    <dbReference type="NCBI Taxonomy" id="2303421"/>
    <lineage>
        <taxon>Bacteria</taxon>
        <taxon>Bacillati</taxon>
        <taxon>Actinomycetota</taxon>
        <taxon>Actinomycetes</taxon>
        <taxon>Streptosporangiales</taxon>
        <taxon>Thermomonosporaceae</taxon>
        <taxon>Actinomadura</taxon>
    </lineage>
</organism>
<keyword evidence="3" id="KW-1185">Reference proteome</keyword>
<dbReference type="SUPFAM" id="SSF52540">
    <property type="entry name" value="P-loop containing nucleoside triphosphate hydrolases"/>
    <property type="match status" value="1"/>
</dbReference>
<keyword evidence="2" id="KW-0547">Nucleotide-binding</keyword>
<proteinExistence type="predicted"/>
<dbReference type="InterPro" id="IPR011545">
    <property type="entry name" value="DEAD/DEAH_box_helicase_dom"/>
</dbReference>
<dbReference type="PROSITE" id="PS51192">
    <property type="entry name" value="HELICASE_ATP_BIND_1"/>
    <property type="match status" value="1"/>
</dbReference>
<dbReference type="InterPro" id="IPR006555">
    <property type="entry name" value="ATP-dep_Helicase_C"/>
</dbReference>
<evidence type="ECO:0000259" key="1">
    <source>
        <dbReference type="PROSITE" id="PS51192"/>
    </source>
</evidence>
<dbReference type="GO" id="GO:0016818">
    <property type="term" value="F:hydrolase activity, acting on acid anhydrides, in phosphorus-containing anhydrides"/>
    <property type="evidence" value="ECO:0007669"/>
    <property type="project" value="InterPro"/>
</dbReference>
<dbReference type="GO" id="GO:0006139">
    <property type="term" value="P:nucleobase-containing compound metabolic process"/>
    <property type="evidence" value="ECO:0007669"/>
    <property type="project" value="InterPro"/>
</dbReference>
<dbReference type="InterPro" id="IPR014001">
    <property type="entry name" value="Helicase_ATP-bd"/>
</dbReference>
<dbReference type="EMBL" id="QVNQ01000014">
    <property type="protein sequence ID" value="RFS81423.1"/>
    <property type="molecule type" value="Genomic_DNA"/>
</dbReference>
<keyword evidence="2" id="KW-0378">Hydrolase</keyword>
<gene>
    <name evidence="2" type="ORF">D0T12_32725</name>
</gene>
<evidence type="ECO:0000313" key="3">
    <source>
        <dbReference type="Proteomes" id="UP000262882"/>
    </source>
</evidence>
<dbReference type="SMART" id="SM00491">
    <property type="entry name" value="HELICc2"/>
    <property type="match status" value="1"/>
</dbReference>
<dbReference type="Pfam" id="PF00270">
    <property type="entry name" value="DEAD"/>
    <property type="match status" value="1"/>
</dbReference>
<dbReference type="GO" id="GO:0004386">
    <property type="term" value="F:helicase activity"/>
    <property type="evidence" value="ECO:0007669"/>
    <property type="project" value="UniProtKB-KW"/>
</dbReference>
<dbReference type="RefSeq" id="WP_117404740.1">
    <property type="nucleotide sequence ID" value="NZ_QVNQ01000014.1"/>
</dbReference>
<dbReference type="OrthoDB" id="366844at2"/>
<sequence length="840" mass="91680">MPLDWNRVGAGNVSPLLRPREIYAALPQRPWPYLRHEQGEVLERWFDRRSDRDVVIKQNTGGGKTVVGLLIAQSTLNEGVGKAVYLAPDTYLARQVRTEADRLGLVTTDDAGDLAFRRGRAILVTTFHKLVNGMSVFGVVGDDREKIDLGIVVVDDAHAALATAEGQFRLTVPAEHDAYDELLDEFAEDMKAQSPKAWADVCTDDYTATIRIPFWSWVDKQDEVMAILHPHAKDDKFKFVWPLIGDILPLCAATVTSRSVELRPPCLPIAMIPAFHKAARRVYLTATLADDSVLVTDLDADPAMLRRPVTPGSASDLGDRMILAPIGLNPELDDEAVRVMARQFADGDRDGDSVAENEPVNVVVLVPSKKAAAAWRPYADRVHLVGDLETGVAELKAGHVGLVVLINKYDGVDLPGDACRLLILDGVPRPMDAAERREAGVLWGSGTLLTRQIQRIEQGMGRGVRDSEDHCVVLLLGSELAVAIHDPRQHGLLSPATRAQVELSQQIAQQIEGEGLGAVRSAISACLDREPQWLTLSRRALADIRYAESSVIRPEAIAARKAFDLAVTGQLRGAADQMQRTITELQDKAVRGLLTEQRAAYLHQVDAASAQRMLTMALADNPFVLRPTAGVTPKQLKAVAVQAVAAAEFLTAEYEEGIALVLGVRALLDEIVWGDKDRSDDAEAAWERLGHHLGLASTRPEKRYGTGPDNLWALSLSRHAVIELKTGCSTDTISKSDLDQLGGSVRWDEKTHPGAEQVPVMVHPSGTIDDKGVPVPGMRVVTEQTWERLKQAVRGFAVALADGQGRWKDEMAVAEQLAYAKLTAGNFFQTYAVAPRSTAR</sequence>
<protein>
    <submittedName>
        <fullName evidence="2">DEAD/DEAH box helicase</fullName>
    </submittedName>
</protein>